<protein>
    <submittedName>
        <fullName evidence="2">Uncharacterized protein</fullName>
    </submittedName>
</protein>
<keyword evidence="3" id="KW-1185">Reference proteome</keyword>
<sequence length="502" mass="55590">MRLPLDIVNAVLEAAYFHQGRPDYKTLSTCALVCKDWAAHAQRLHFRLLRVRSLECATLLTARIFEPDTPRARALRNCVRVLEVGLAVELDFAADALARCAFVYELRLETVQDDVPPRLFTQLATTSSIRTLRLQAAGSRPLRQLVRALPGLTRVEASVQRWDLPDGDSEWPPHLVTTTTIIGEDGEEIVEERGGGGALRELRLDAETMTLDSRASFEVLVHAACSGPMLEALSLISGEFFPPLASYLDSLVGLRSLGLDRWNDALAQAACELPALRELQLWKPAVVRTSDALFDTLPRKLVHLSIPGGDAFTADRLTMEVGAIPRLRARVPGLTVLTVYATGMSALGPWARMLVAFSKNLDIRCQLRSEKEMMYETDLIPCTSFPRYREAANYSYMAPVALLPPSVEDLVSTLPNHPMHPREMDDILLPANTDASPDDLPAPPSLSPVPLPAIDEEPVEADPQVEETPVRTKSKSSSVRSRLRRVMHKLKVILPRPVRSRA</sequence>
<dbReference type="Proteomes" id="UP000077266">
    <property type="component" value="Unassembled WGS sequence"/>
</dbReference>
<dbReference type="OrthoDB" id="270763at2759"/>
<dbReference type="EMBL" id="KV425884">
    <property type="protein sequence ID" value="KZW03256.1"/>
    <property type="molecule type" value="Genomic_DNA"/>
</dbReference>
<feature type="compositionally biased region" description="Acidic residues" evidence="1">
    <location>
        <begin position="454"/>
        <end position="465"/>
    </location>
</feature>
<evidence type="ECO:0000313" key="3">
    <source>
        <dbReference type="Proteomes" id="UP000077266"/>
    </source>
</evidence>
<evidence type="ECO:0000313" key="2">
    <source>
        <dbReference type="EMBL" id="KZW03256.1"/>
    </source>
</evidence>
<name>A0A165Q8V6_EXIGL</name>
<gene>
    <name evidence="2" type="ORF">EXIGLDRAFT_828619</name>
</gene>
<reference evidence="2 3" key="1">
    <citation type="journal article" date="2016" name="Mol. Biol. Evol.">
        <title>Comparative Genomics of Early-Diverging Mushroom-Forming Fungi Provides Insights into the Origins of Lignocellulose Decay Capabilities.</title>
        <authorList>
            <person name="Nagy L.G."/>
            <person name="Riley R."/>
            <person name="Tritt A."/>
            <person name="Adam C."/>
            <person name="Daum C."/>
            <person name="Floudas D."/>
            <person name="Sun H."/>
            <person name="Yadav J.S."/>
            <person name="Pangilinan J."/>
            <person name="Larsson K.H."/>
            <person name="Matsuura K."/>
            <person name="Barry K."/>
            <person name="Labutti K."/>
            <person name="Kuo R."/>
            <person name="Ohm R.A."/>
            <person name="Bhattacharya S.S."/>
            <person name="Shirouzu T."/>
            <person name="Yoshinaga Y."/>
            <person name="Martin F.M."/>
            <person name="Grigoriev I.V."/>
            <person name="Hibbett D.S."/>
        </authorList>
    </citation>
    <scope>NUCLEOTIDE SEQUENCE [LARGE SCALE GENOMIC DNA]</scope>
    <source>
        <strain evidence="2 3">HHB12029</strain>
    </source>
</reference>
<feature type="region of interest" description="Disordered" evidence="1">
    <location>
        <begin position="429"/>
        <end position="481"/>
    </location>
</feature>
<dbReference type="InParanoid" id="A0A165Q8V6"/>
<accession>A0A165Q8V6</accession>
<evidence type="ECO:0000256" key="1">
    <source>
        <dbReference type="SAM" id="MobiDB-lite"/>
    </source>
</evidence>
<dbReference type="AlphaFoldDB" id="A0A165Q8V6"/>
<proteinExistence type="predicted"/>
<feature type="compositionally biased region" description="Pro residues" evidence="1">
    <location>
        <begin position="440"/>
        <end position="451"/>
    </location>
</feature>
<organism evidence="2 3">
    <name type="scientific">Exidia glandulosa HHB12029</name>
    <dbReference type="NCBI Taxonomy" id="1314781"/>
    <lineage>
        <taxon>Eukaryota</taxon>
        <taxon>Fungi</taxon>
        <taxon>Dikarya</taxon>
        <taxon>Basidiomycota</taxon>
        <taxon>Agaricomycotina</taxon>
        <taxon>Agaricomycetes</taxon>
        <taxon>Auriculariales</taxon>
        <taxon>Exidiaceae</taxon>
        <taxon>Exidia</taxon>
    </lineage>
</organism>